<dbReference type="Pfam" id="PF10947">
    <property type="entry name" value="DUF2628"/>
    <property type="match status" value="1"/>
</dbReference>
<proteinExistence type="predicted"/>
<dbReference type="AlphaFoldDB" id="A0A235F5L9"/>
<sequence>MMVCTSCGVERSTEAALVCQQCGNAHFQANYKSGVMGGTLHADSVPYEHGEQLALFVGEKKKKYYFKKWDKEADKRKLTWNWAAYFLSIFWFGYRKMYKHIAIILSIVVALDIVTLLLDIGNLAVNRGIAFGGAAVIGIMANSLYKKHAEKKISEINATYSNKEQQHMALKKAGGTSWGGVGIALLAFIGYLGVFFVLATAAGRL</sequence>
<keyword evidence="3" id="KW-1185">Reference proteome</keyword>
<feature type="transmembrane region" description="Helical" evidence="1">
    <location>
        <begin position="78"/>
        <end position="94"/>
    </location>
</feature>
<dbReference type="OrthoDB" id="6691119at2"/>
<feature type="transmembrane region" description="Helical" evidence="1">
    <location>
        <begin position="101"/>
        <end position="118"/>
    </location>
</feature>
<comment type="caution">
    <text evidence="2">The sequence shown here is derived from an EMBL/GenBank/DDBJ whole genome shotgun (WGS) entry which is preliminary data.</text>
</comment>
<dbReference type="InterPro" id="IPR024399">
    <property type="entry name" value="DUF2628"/>
</dbReference>
<reference evidence="2 3" key="1">
    <citation type="submission" date="2017-07" db="EMBL/GenBank/DDBJ databases">
        <title>Fictibacillus sp. nov. GDSW-R2A3 Genome sequencing and assembly.</title>
        <authorList>
            <person name="Mayilraj S."/>
        </authorList>
    </citation>
    <scope>NUCLEOTIDE SEQUENCE [LARGE SCALE GENOMIC DNA]</scope>
    <source>
        <strain evidence="2 3">GDSW-R2A3</strain>
    </source>
</reference>
<evidence type="ECO:0000313" key="3">
    <source>
        <dbReference type="Proteomes" id="UP000215059"/>
    </source>
</evidence>
<organism evidence="2 3">
    <name type="scientific">Fictibacillus aquaticus</name>
    <dbReference type="NCBI Taxonomy" id="2021314"/>
    <lineage>
        <taxon>Bacteria</taxon>
        <taxon>Bacillati</taxon>
        <taxon>Bacillota</taxon>
        <taxon>Bacilli</taxon>
        <taxon>Bacillales</taxon>
        <taxon>Fictibacillaceae</taxon>
        <taxon>Fictibacillus</taxon>
    </lineage>
</organism>
<evidence type="ECO:0000256" key="1">
    <source>
        <dbReference type="SAM" id="Phobius"/>
    </source>
</evidence>
<evidence type="ECO:0000313" key="2">
    <source>
        <dbReference type="EMBL" id="OYD56560.1"/>
    </source>
</evidence>
<keyword evidence="1" id="KW-0812">Transmembrane</keyword>
<feature type="transmembrane region" description="Helical" evidence="1">
    <location>
        <begin position="178"/>
        <end position="202"/>
    </location>
</feature>
<dbReference type="RefSeq" id="WP_094253576.1">
    <property type="nucleotide sequence ID" value="NZ_JBHLXL010000002.1"/>
</dbReference>
<keyword evidence="1" id="KW-0472">Membrane</keyword>
<gene>
    <name evidence="2" type="ORF">CGZ90_16235</name>
</gene>
<keyword evidence="1" id="KW-1133">Transmembrane helix</keyword>
<dbReference type="Proteomes" id="UP000215059">
    <property type="component" value="Unassembled WGS sequence"/>
</dbReference>
<evidence type="ECO:0008006" key="4">
    <source>
        <dbReference type="Google" id="ProtNLM"/>
    </source>
</evidence>
<accession>A0A235F5L9</accession>
<protein>
    <recommendedName>
        <fullName evidence="4">DUF2628 domain-containing protein</fullName>
    </recommendedName>
</protein>
<feature type="transmembrane region" description="Helical" evidence="1">
    <location>
        <begin position="124"/>
        <end position="145"/>
    </location>
</feature>
<dbReference type="EMBL" id="NOII01000011">
    <property type="protein sequence ID" value="OYD56560.1"/>
    <property type="molecule type" value="Genomic_DNA"/>
</dbReference>
<name>A0A235F5L9_9BACL</name>